<protein>
    <submittedName>
        <fullName evidence="1">Uncharacterized protein</fullName>
    </submittedName>
</protein>
<dbReference type="AlphaFoldDB" id="A0A6V7QSX8"/>
<name>A0A6V7QSX8_ANACO</name>
<sequence>MSCSRSHHFIKQFIVQHLRVKGPVRVLEPSYRFRWRFNVTPNYLLTPPPLSTTTHPVRGQFGHFGTPETPRLGVRGFLSAICVEICASDASAALIRAHHDTK</sequence>
<accession>A0A6V7QSX8</accession>
<gene>
    <name evidence="1" type="ORF">CB5_LOCUS29218</name>
</gene>
<proteinExistence type="predicted"/>
<dbReference type="EMBL" id="CAJEUB010000010">
    <property type="protein sequence ID" value="CAD1846007.1"/>
    <property type="molecule type" value="Genomic_DNA"/>
</dbReference>
<reference evidence="1" key="1">
    <citation type="submission" date="2020-07" db="EMBL/GenBank/DDBJ databases">
        <authorList>
            <person name="Lin J."/>
        </authorList>
    </citation>
    <scope>NUCLEOTIDE SEQUENCE</scope>
</reference>
<evidence type="ECO:0000313" key="1">
    <source>
        <dbReference type="EMBL" id="CAD1846007.1"/>
    </source>
</evidence>
<organism evidence="1">
    <name type="scientific">Ananas comosus var. bracteatus</name>
    <name type="common">red pineapple</name>
    <dbReference type="NCBI Taxonomy" id="296719"/>
    <lineage>
        <taxon>Eukaryota</taxon>
        <taxon>Viridiplantae</taxon>
        <taxon>Streptophyta</taxon>
        <taxon>Embryophyta</taxon>
        <taxon>Tracheophyta</taxon>
        <taxon>Spermatophyta</taxon>
        <taxon>Magnoliopsida</taxon>
        <taxon>Liliopsida</taxon>
        <taxon>Poales</taxon>
        <taxon>Bromeliaceae</taxon>
        <taxon>Bromelioideae</taxon>
        <taxon>Ananas</taxon>
    </lineage>
</organism>